<feature type="compositionally biased region" description="Low complexity" evidence="1">
    <location>
        <begin position="146"/>
        <end position="157"/>
    </location>
</feature>
<organism evidence="2 3">
    <name type="scientific">Stentor coeruleus</name>
    <dbReference type="NCBI Taxonomy" id="5963"/>
    <lineage>
        <taxon>Eukaryota</taxon>
        <taxon>Sar</taxon>
        <taxon>Alveolata</taxon>
        <taxon>Ciliophora</taxon>
        <taxon>Postciliodesmatophora</taxon>
        <taxon>Heterotrichea</taxon>
        <taxon>Heterotrichida</taxon>
        <taxon>Stentoridae</taxon>
        <taxon>Stentor</taxon>
    </lineage>
</organism>
<evidence type="ECO:0000256" key="1">
    <source>
        <dbReference type="SAM" id="MobiDB-lite"/>
    </source>
</evidence>
<gene>
    <name evidence="2" type="ORF">SteCoe_5091</name>
</gene>
<feature type="region of interest" description="Disordered" evidence="1">
    <location>
        <begin position="135"/>
        <end position="157"/>
    </location>
</feature>
<dbReference type="Proteomes" id="UP000187209">
    <property type="component" value="Unassembled WGS sequence"/>
</dbReference>
<feature type="region of interest" description="Disordered" evidence="1">
    <location>
        <begin position="13"/>
        <end position="53"/>
    </location>
</feature>
<keyword evidence="3" id="KW-1185">Reference proteome</keyword>
<proteinExistence type="predicted"/>
<feature type="compositionally biased region" description="Basic and acidic residues" evidence="1">
    <location>
        <begin position="17"/>
        <end position="34"/>
    </location>
</feature>
<sequence>MSSRRLCLNLPLASKYSSERPSSERPSSRTDKLVEASFSSDIPQEGDTPKLITSSSFKTLASVGKLKDIMQKTSEKLKSISNRPSHTPGLTSLSNNQSRNESYRTSQLEGQERSSELIKLRREVRILEMEKKELENTNKKLQDSLSSCKESSTMSDDSSSGLQRYGKFIISAIKDDPIAYGAFKDIFGSEEGFMMKTNSDNLSPLTFGLMQFVLEVLGRPARYSAEACLQTIGRRSNMSPCSPIGTKSPEEAYTRIYNETQNITDSINAHREKIQKIYQNVKQTVEISRNYSSSPTLSRPHSSASSSHYNYEKPMTYLPLFQKDN</sequence>
<comment type="caution">
    <text evidence="2">The sequence shown here is derived from an EMBL/GenBank/DDBJ whole genome shotgun (WGS) entry which is preliminary data.</text>
</comment>
<accession>A0A1R2CT73</accession>
<feature type="region of interest" description="Disordered" evidence="1">
    <location>
        <begin position="76"/>
        <end position="114"/>
    </location>
</feature>
<feature type="compositionally biased region" description="Polar residues" evidence="1">
    <location>
        <begin position="79"/>
        <end position="109"/>
    </location>
</feature>
<dbReference type="AlphaFoldDB" id="A0A1R2CT73"/>
<evidence type="ECO:0000313" key="2">
    <source>
        <dbReference type="EMBL" id="OMJ92214.1"/>
    </source>
</evidence>
<protein>
    <submittedName>
        <fullName evidence="2">Uncharacterized protein</fullName>
    </submittedName>
</protein>
<dbReference type="EMBL" id="MPUH01000066">
    <property type="protein sequence ID" value="OMJ92214.1"/>
    <property type="molecule type" value="Genomic_DNA"/>
</dbReference>
<name>A0A1R2CT73_9CILI</name>
<evidence type="ECO:0000313" key="3">
    <source>
        <dbReference type="Proteomes" id="UP000187209"/>
    </source>
</evidence>
<reference evidence="2 3" key="1">
    <citation type="submission" date="2016-11" db="EMBL/GenBank/DDBJ databases">
        <title>The macronuclear genome of Stentor coeruleus: a giant cell with tiny introns.</title>
        <authorList>
            <person name="Slabodnick M."/>
            <person name="Ruby J.G."/>
            <person name="Reiff S.B."/>
            <person name="Swart E.C."/>
            <person name="Gosai S."/>
            <person name="Prabakaran S."/>
            <person name="Witkowska E."/>
            <person name="Larue G.E."/>
            <person name="Fisher S."/>
            <person name="Freeman R.M."/>
            <person name="Gunawardena J."/>
            <person name="Chu W."/>
            <person name="Stover N.A."/>
            <person name="Gregory B.D."/>
            <person name="Nowacki M."/>
            <person name="Derisi J."/>
            <person name="Roy S.W."/>
            <person name="Marshall W.F."/>
            <person name="Sood P."/>
        </authorList>
    </citation>
    <scope>NUCLEOTIDE SEQUENCE [LARGE SCALE GENOMIC DNA]</scope>
    <source>
        <strain evidence="2">WM001</strain>
    </source>
</reference>